<protein>
    <submittedName>
        <fullName evidence="1">Uncharacterized protein</fullName>
    </submittedName>
</protein>
<sequence length="519" mass="58598">MVERYCAFISYSHADATFAKWLHSRLQTYRFPKQVTQSETPDGQLNKKLLPVFLDREELPAATSLTAEVKAALERSDALVVICSPNAAASQWVNREIEVFRELHPGRPILLALASGEPKKAFPPALSKLDKTAEPLAADFRANSDGRRLGLLKLIAGLAHVPLTELLQRDAQRKLRRVMAVTALASVVMVAMAIMTYVAIQARETAEQQRAEAEGLVDFMVTDLRGKLTEVGRIDLMSSVNQRVQQYYQRQGDAARLANDSRDLRALSLMRLGQDDQALGDFDAAEAHYRDSLAETQALLEDGPGDPYRMFRHAEGQNRIALLAFERGEYSDALMVWEPVLELLESSADWGNEREEWVRLAAYAQGNICAAQVSRDRAPLSDFSACRNAVDRNLELIEMVDRRLNTVSEERDDGLYDLAYHNLWLAMASLRAGEPDISETAQQRYLQIAEQLVADDPQDMLRRELSMEIHVRHAALLRSIGQEEAANSYFERARATNALLIERDPANARWREYRRQVFE</sequence>
<accession>A0A0G9MMR6</accession>
<reference evidence="1 2" key="1">
    <citation type="submission" date="2015-04" db="EMBL/GenBank/DDBJ databases">
        <title>The draft genome sequence of Erythrobacr gangjinensis K7-2.</title>
        <authorList>
            <person name="Zhuang L."/>
            <person name="Liu Y."/>
            <person name="Shao Z."/>
        </authorList>
    </citation>
    <scope>NUCLEOTIDE SEQUENCE [LARGE SCALE GENOMIC DNA]</scope>
    <source>
        <strain evidence="1 2">K7-2</strain>
    </source>
</reference>
<keyword evidence="2" id="KW-1185">Reference proteome</keyword>
<dbReference type="SMART" id="SM00255">
    <property type="entry name" value="TIR"/>
    <property type="match status" value="1"/>
</dbReference>
<dbReference type="OrthoDB" id="7308181at2"/>
<dbReference type="InterPro" id="IPR035897">
    <property type="entry name" value="Toll_tir_struct_dom_sf"/>
</dbReference>
<organism evidence="1 2">
    <name type="scientific">Aurantiacibacter gangjinensis</name>
    <dbReference type="NCBI Taxonomy" id="502682"/>
    <lineage>
        <taxon>Bacteria</taxon>
        <taxon>Pseudomonadati</taxon>
        <taxon>Pseudomonadota</taxon>
        <taxon>Alphaproteobacteria</taxon>
        <taxon>Sphingomonadales</taxon>
        <taxon>Erythrobacteraceae</taxon>
        <taxon>Aurantiacibacter</taxon>
    </lineage>
</organism>
<dbReference type="SUPFAM" id="SSF48452">
    <property type="entry name" value="TPR-like"/>
    <property type="match status" value="1"/>
</dbReference>
<evidence type="ECO:0000313" key="1">
    <source>
        <dbReference type="EMBL" id="KLE31985.1"/>
    </source>
</evidence>
<dbReference type="PATRIC" id="fig|502682.8.peg.2277"/>
<dbReference type="Gene3D" id="3.40.50.10140">
    <property type="entry name" value="Toll/interleukin-1 receptor homology (TIR) domain"/>
    <property type="match status" value="1"/>
</dbReference>
<dbReference type="AlphaFoldDB" id="A0A0G9MMR6"/>
<dbReference type="GO" id="GO:0007165">
    <property type="term" value="P:signal transduction"/>
    <property type="evidence" value="ECO:0007669"/>
    <property type="project" value="InterPro"/>
</dbReference>
<dbReference type="InterPro" id="IPR011990">
    <property type="entry name" value="TPR-like_helical_dom_sf"/>
</dbReference>
<dbReference type="PROSITE" id="PS50104">
    <property type="entry name" value="TIR"/>
    <property type="match status" value="1"/>
</dbReference>
<comment type="caution">
    <text evidence="1">The sequence shown here is derived from an EMBL/GenBank/DDBJ whole genome shotgun (WGS) entry which is preliminary data.</text>
</comment>
<dbReference type="Pfam" id="PF13374">
    <property type="entry name" value="TPR_10"/>
    <property type="match status" value="1"/>
</dbReference>
<dbReference type="Proteomes" id="UP000053070">
    <property type="component" value="Unassembled WGS sequence"/>
</dbReference>
<evidence type="ECO:0000313" key="2">
    <source>
        <dbReference type="Proteomes" id="UP000053070"/>
    </source>
</evidence>
<dbReference type="SUPFAM" id="SSF52200">
    <property type="entry name" value="Toll/Interleukin receptor TIR domain"/>
    <property type="match status" value="1"/>
</dbReference>
<name>A0A0G9MMR6_9SPHN</name>
<dbReference type="Gene3D" id="1.25.40.10">
    <property type="entry name" value="Tetratricopeptide repeat domain"/>
    <property type="match status" value="1"/>
</dbReference>
<dbReference type="InterPro" id="IPR000157">
    <property type="entry name" value="TIR_dom"/>
</dbReference>
<dbReference type="Pfam" id="PF13676">
    <property type="entry name" value="TIR_2"/>
    <property type="match status" value="1"/>
</dbReference>
<dbReference type="KEGG" id="egn:BMF35_a1232"/>
<proteinExistence type="predicted"/>
<dbReference type="EMBL" id="LBHC01000002">
    <property type="protein sequence ID" value="KLE31985.1"/>
    <property type="molecule type" value="Genomic_DNA"/>
</dbReference>
<dbReference type="STRING" id="502682.BMF35_a1232"/>
<dbReference type="RefSeq" id="WP_047007334.1">
    <property type="nucleotide sequence ID" value="NZ_CP018097.1"/>
</dbReference>
<gene>
    <name evidence="1" type="ORF">AAW01_11170</name>
</gene>